<dbReference type="InterPro" id="IPR018841">
    <property type="entry name" value="DUF2442"/>
</dbReference>
<proteinExistence type="predicted"/>
<dbReference type="RefSeq" id="WP_345077597.1">
    <property type="nucleotide sequence ID" value="NZ_BAABFA010000004.1"/>
</dbReference>
<reference evidence="2" key="1">
    <citation type="journal article" date="2019" name="Int. J. Syst. Evol. Microbiol.">
        <title>The Global Catalogue of Microorganisms (GCM) 10K type strain sequencing project: providing services to taxonomists for standard genome sequencing and annotation.</title>
        <authorList>
            <consortium name="The Broad Institute Genomics Platform"/>
            <consortium name="The Broad Institute Genome Sequencing Center for Infectious Disease"/>
            <person name="Wu L."/>
            <person name="Ma J."/>
        </authorList>
    </citation>
    <scope>NUCLEOTIDE SEQUENCE [LARGE SCALE GENOMIC DNA]</scope>
    <source>
        <strain evidence="2">JCM 32105</strain>
    </source>
</reference>
<evidence type="ECO:0000313" key="1">
    <source>
        <dbReference type="EMBL" id="GAA4460561.1"/>
    </source>
</evidence>
<organism evidence="1 2">
    <name type="scientific">Nemorincola caseinilytica</name>
    <dbReference type="NCBI Taxonomy" id="2054315"/>
    <lineage>
        <taxon>Bacteria</taxon>
        <taxon>Pseudomonadati</taxon>
        <taxon>Bacteroidota</taxon>
        <taxon>Chitinophagia</taxon>
        <taxon>Chitinophagales</taxon>
        <taxon>Chitinophagaceae</taxon>
        <taxon>Nemorincola</taxon>
    </lineage>
</organism>
<comment type="caution">
    <text evidence="1">The sequence shown here is derived from an EMBL/GenBank/DDBJ whole genome shotgun (WGS) entry which is preliminary data.</text>
</comment>
<evidence type="ECO:0008006" key="3">
    <source>
        <dbReference type="Google" id="ProtNLM"/>
    </source>
</evidence>
<sequence>MIITAKTPEIRNIEFLNSSIMFVHLSNDRTFIVPLDQFEDIKRLTPEQKKEFEIIDGTNLSFLAIDEVYSLSDLTGIA</sequence>
<protein>
    <recommendedName>
        <fullName evidence="3">DUF2442 domain-containing protein</fullName>
    </recommendedName>
</protein>
<dbReference type="EMBL" id="BAABFA010000004">
    <property type="protein sequence ID" value="GAA4460561.1"/>
    <property type="molecule type" value="Genomic_DNA"/>
</dbReference>
<accession>A0ABP8N6B0</accession>
<dbReference type="Gene3D" id="3.30.2020.40">
    <property type="entry name" value="Uncharacterised protein PF10387, DUF2442"/>
    <property type="match status" value="1"/>
</dbReference>
<keyword evidence="2" id="KW-1185">Reference proteome</keyword>
<dbReference type="Proteomes" id="UP001500067">
    <property type="component" value="Unassembled WGS sequence"/>
</dbReference>
<name>A0ABP8N6B0_9BACT</name>
<dbReference type="Pfam" id="PF10387">
    <property type="entry name" value="DUF2442"/>
    <property type="match status" value="1"/>
</dbReference>
<evidence type="ECO:0000313" key="2">
    <source>
        <dbReference type="Proteomes" id="UP001500067"/>
    </source>
</evidence>
<gene>
    <name evidence="1" type="ORF">GCM10023093_03450</name>
</gene>